<dbReference type="InterPro" id="IPR013783">
    <property type="entry name" value="Ig-like_fold"/>
</dbReference>
<dbReference type="InterPro" id="IPR017853">
    <property type="entry name" value="GH"/>
</dbReference>
<dbReference type="RefSeq" id="WP_005276707.1">
    <property type="nucleotide sequence ID" value="NZ_CABHQL010000138.1"/>
</dbReference>
<dbReference type="GO" id="GO:0005576">
    <property type="term" value="C:extracellular region"/>
    <property type="evidence" value="ECO:0007669"/>
    <property type="project" value="InterPro"/>
</dbReference>
<evidence type="ECO:0000256" key="1">
    <source>
        <dbReference type="ARBA" id="ARBA00000822"/>
    </source>
</evidence>
<feature type="domain" description="GH18" evidence="7">
    <location>
        <begin position="50"/>
        <end position="480"/>
    </location>
</feature>
<organism evidence="8 9">
    <name type="scientific">Yersinia bercovieri</name>
    <dbReference type="NCBI Taxonomy" id="634"/>
    <lineage>
        <taxon>Bacteria</taxon>
        <taxon>Pseudomonadati</taxon>
        <taxon>Pseudomonadota</taxon>
        <taxon>Gammaproteobacteria</taxon>
        <taxon>Enterobacterales</taxon>
        <taxon>Yersiniaceae</taxon>
        <taxon>Yersinia</taxon>
    </lineage>
</organism>
<dbReference type="EMBL" id="PEHN01000015">
    <property type="protein sequence ID" value="PHZ26760.1"/>
    <property type="molecule type" value="Genomic_DNA"/>
</dbReference>
<keyword evidence="4" id="KW-0146">Chitin degradation</keyword>
<dbReference type="InterPro" id="IPR036573">
    <property type="entry name" value="CBM_sf_5/12"/>
</dbReference>
<evidence type="ECO:0000259" key="7">
    <source>
        <dbReference type="PROSITE" id="PS51910"/>
    </source>
</evidence>
<reference evidence="8 9" key="1">
    <citation type="submission" date="2017-10" db="EMBL/GenBank/DDBJ databases">
        <authorList>
            <person name="Banno H."/>
            <person name="Chua N.-H."/>
        </authorList>
    </citation>
    <scope>NUCLEOTIDE SEQUENCE [LARGE SCALE GENOMIC DNA]</scope>
    <source>
        <strain evidence="8 9">SCPM-O-B-7607</strain>
    </source>
</reference>
<evidence type="ECO:0000256" key="5">
    <source>
        <dbReference type="ARBA" id="ARBA00023277"/>
    </source>
</evidence>
<dbReference type="Gene3D" id="3.20.20.80">
    <property type="entry name" value="Glycosidases"/>
    <property type="match status" value="1"/>
</dbReference>
<evidence type="ECO:0000256" key="4">
    <source>
        <dbReference type="ARBA" id="ARBA00023024"/>
    </source>
</evidence>
<dbReference type="Pfam" id="PF02839">
    <property type="entry name" value="CBM_5_12"/>
    <property type="match status" value="1"/>
</dbReference>
<dbReference type="InterPro" id="IPR029070">
    <property type="entry name" value="Chitinase_insertion_sf"/>
</dbReference>
<keyword evidence="6" id="KW-0624">Polysaccharide degradation</keyword>
<comment type="catalytic activity">
    <reaction evidence="1">
        <text>Random endo-hydrolysis of N-acetyl-beta-D-glucosaminide (1-&gt;4)-beta-linkages in chitin and chitodextrins.</text>
        <dbReference type="EC" id="3.2.1.14"/>
    </reaction>
</comment>
<dbReference type="Pfam" id="PF00704">
    <property type="entry name" value="Glyco_hydro_18"/>
    <property type="match status" value="1"/>
</dbReference>
<dbReference type="Pfam" id="PF18911">
    <property type="entry name" value="PKD_4"/>
    <property type="match status" value="1"/>
</dbReference>
<dbReference type="InterPro" id="IPR001223">
    <property type="entry name" value="Glyco_hydro18_cat"/>
</dbReference>
<proteinExistence type="predicted"/>
<dbReference type="InterPro" id="IPR035986">
    <property type="entry name" value="PKD_dom_sf"/>
</dbReference>
<dbReference type="SMART" id="SM00636">
    <property type="entry name" value="Glyco_18"/>
    <property type="match status" value="1"/>
</dbReference>
<dbReference type="AlphaFoldDB" id="A0A2G4U0J3"/>
<keyword evidence="5" id="KW-0119">Carbohydrate metabolism</keyword>
<dbReference type="GO" id="GO:0006032">
    <property type="term" value="P:chitin catabolic process"/>
    <property type="evidence" value="ECO:0007669"/>
    <property type="project" value="UniProtKB-KW"/>
</dbReference>
<dbReference type="CDD" id="cd12215">
    <property type="entry name" value="ChiC_BD"/>
    <property type="match status" value="1"/>
</dbReference>
<dbReference type="Gene3D" id="3.10.50.10">
    <property type="match status" value="1"/>
</dbReference>
<evidence type="ECO:0000256" key="6">
    <source>
        <dbReference type="ARBA" id="ARBA00023326"/>
    </source>
</evidence>
<keyword evidence="3" id="KW-0378">Hydrolase</keyword>
<dbReference type="Gene3D" id="2.10.10.20">
    <property type="entry name" value="Carbohydrate-binding module superfamily 5/12"/>
    <property type="match status" value="1"/>
</dbReference>
<dbReference type="InterPro" id="IPR003610">
    <property type="entry name" value="CBM5/12"/>
</dbReference>
<dbReference type="InterPro" id="IPR050314">
    <property type="entry name" value="Glycosyl_Hydrlase_18"/>
</dbReference>
<evidence type="ECO:0000313" key="8">
    <source>
        <dbReference type="EMBL" id="PHZ26760.1"/>
    </source>
</evidence>
<dbReference type="GO" id="GO:0000272">
    <property type="term" value="P:polysaccharide catabolic process"/>
    <property type="evidence" value="ECO:0007669"/>
    <property type="project" value="UniProtKB-KW"/>
</dbReference>
<comment type="caution">
    <text evidence="8">The sequence shown here is derived from an EMBL/GenBank/DDBJ whole genome shotgun (WGS) entry which is preliminary data.</text>
</comment>
<dbReference type="Proteomes" id="UP000229378">
    <property type="component" value="Unassembled WGS sequence"/>
</dbReference>
<dbReference type="PROSITE" id="PS51910">
    <property type="entry name" value="GH18_2"/>
    <property type="match status" value="1"/>
</dbReference>
<dbReference type="SUPFAM" id="SSF51445">
    <property type="entry name" value="(Trans)glycosidases"/>
    <property type="match status" value="1"/>
</dbReference>
<evidence type="ECO:0000313" key="9">
    <source>
        <dbReference type="Proteomes" id="UP000229378"/>
    </source>
</evidence>
<dbReference type="PANTHER" id="PTHR11177">
    <property type="entry name" value="CHITINASE"/>
    <property type="match status" value="1"/>
</dbReference>
<dbReference type="GO" id="GO:0008061">
    <property type="term" value="F:chitin binding"/>
    <property type="evidence" value="ECO:0007669"/>
    <property type="project" value="InterPro"/>
</dbReference>
<evidence type="ECO:0000256" key="3">
    <source>
        <dbReference type="ARBA" id="ARBA00022801"/>
    </source>
</evidence>
<dbReference type="CDD" id="cd06548">
    <property type="entry name" value="GH18_chitinase"/>
    <property type="match status" value="1"/>
</dbReference>
<dbReference type="EC" id="3.2.1.14" evidence="2"/>
<dbReference type="InterPro" id="IPR000601">
    <property type="entry name" value="PKD_dom"/>
</dbReference>
<sequence length="771" mass="83504">MTNITKPDQATDHSYVIDGFIPTTETQKLSYTSARVVNPLYNHYATQGKPKVFGYYTDWSQYDGRLEDINCPPASRGRGVDLALLDPMAFDKIIIGFVGILGDQGDKSREISAAAPQFARSKLGEVTFLDPWGDCQSARNNGFDGWADIQLPRDFYQDKVRGVLGGLRDKQAAAQRAGHNLILSFSIGGWTMSDGFYHTARDPLKRANFCASVVDLLHRFDMFSELDLDWEYPGAPGNGNSYGPDDWQYYKLLVQDLKAALTNSGLGQVKISIATSADPMVMALAHIPELISAGVEGINLMTYDFFGTPWAAKLNHHSNLYSTTETAFSVDAAVNYLLDLGVNSANINIGYAGYTRNGHNATIESESPLSGHYIPQPEVGTTTGSFESGTSEWFDILYNYLDLNGKAGKNGFSLYTDEKADADYLYSPQSHLFMSLDTPRSAKAKGAYALSKGLGGVFTWTIDQDNGLLVNAVREGLGCHVTTQVVDMQPFYFKGVNVGPSPIDKPPVAVITGPDNPVTPGEPLTYSGAKSFDPEGQALTYHWSASKGLEVIDGMNNVTIQLRVPASNPAATYTISLTVSDGKQSNSKESLIQVAGGQNLPPVVVITGPTQVNSGAVATLSGSQSHDPEGFALSYFWAVPQGVKVDSLNHGVINFTAPTVNSDTPLIFKLTATDILGLSASQSHSILVKAADAAPLWSATQSYNTGDKVSWNGYNWEAKWWNQGVEPGSEERPGGGAYPWQQLGEIGRNSATPTASHCYRRIDRNPGRARR</sequence>
<dbReference type="PANTHER" id="PTHR11177:SF317">
    <property type="entry name" value="CHITINASE 12-RELATED"/>
    <property type="match status" value="1"/>
</dbReference>
<dbReference type="SUPFAM" id="SSF51055">
    <property type="entry name" value="Carbohydrate binding domain"/>
    <property type="match status" value="1"/>
</dbReference>
<name>A0A2G4U0J3_YERBE</name>
<dbReference type="SUPFAM" id="SSF49299">
    <property type="entry name" value="PKD domain"/>
    <property type="match status" value="1"/>
</dbReference>
<dbReference type="GO" id="GO:0030246">
    <property type="term" value="F:carbohydrate binding"/>
    <property type="evidence" value="ECO:0007669"/>
    <property type="project" value="InterPro"/>
</dbReference>
<accession>A0A2G4U0J3</accession>
<evidence type="ECO:0000256" key="2">
    <source>
        <dbReference type="ARBA" id="ARBA00012729"/>
    </source>
</evidence>
<protein>
    <recommendedName>
        <fullName evidence="2">chitinase</fullName>
        <ecNumber evidence="2">3.2.1.14</ecNumber>
    </recommendedName>
</protein>
<dbReference type="SMART" id="SM00495">
    <property type="entry name" value="ChtBD3"/>
    <property type="match status" value="1"/>
</dbReference>
<gene>
    <name evidence="8" type="ORF">CS533_14310</name>
</gene>
<dbReference type="InterPro" id="IPR011583">
    <property type="entry name" value="Chitinase_II/V-like_cat"/>
</dbReference>
<dbReference type="GO" id="GO:0008843">
    <property type="term" value="F:endochitinase activity"/>
    <property type="evidence" value="ECO:0007669"/>
    <property type="project" value="UniProtKB-EC"/>
</dbReference>
<dbReference type="SUPFAM" id="SSF54556">
    <property type="entry name" value="Chitinase insertion domain"/>
    <property type="match status" value="1"/>
</dbReference>
<dbReference type="Gene3D" id="2.60.40.10">
    <property type="entry name" value="Immunoglobulins"/>
    <property type="match status" value="2"/>
</dbReference>